<dbReference type="STRING" id="442341.SAMN04487959_105278"/>
<evidence type="ECO:0000313" key="3">
    <source>
        <dbReference type="Proteomes" id="UP000199040"/>
    </source>
</evidence>
<evidence type="ECO:0008006" key="4">
    <source>
        <dbReference type="Google" id="ProtNLM"/>
    </source>
</evidence>
<sequence length="326" mass="36080">MHSGRLWVLFLLLFPLATSASADGLFSLKVENDSLSAGGDGHYTNGIEGFWAFEPVDGHWTRRFAEALPGWSVGSLDGVAYRFGQQMYTPNEIGAEKLIEDDRPYAGLLYGGVSLFDNEQHDGWRQADSLHLDAGIVGPASGAEEVQRNFHNLIAAEEPEGWDNQLDNEPVVNLAYERAWVLQQRLAGLEVEYGPSAGFALGNLYTFASSGLGLRLGEGLDRSFGIPAVAPAHSGQSSFQPGHGFSWYVFANLEGRYMAHNLLLDGNTFEDSHSVDRREWVGDAQLGAALTWDRWQVAYTYVWRSDEFEEQGDFDQFGSLTLSTWL</sequence>
<evidence type="ECO:0000256" key="1">
    <source>
        <dbReference type="SAM" id="SignalP"/>
    </source>
</evidence>
<proteinExistence type="predicted"/>
<feature type="signal peptide" evidence="1">
    <location>
        <begin position="1"/>
        <end position="22"/>
    </location>
</feature>
<gene>
    <name evidence="2" type="ORF">SAMN04487959_105278</name>
</gene>
<dbReference type="Proteomes" id="UP000199040">
    <property type="component" value="Unassembled WGS sequence"/>
</dbReference>
<reference evidence="2 3" key="1">
    <citation type="submission" date="2016-10" db="EMBL/GenBank/DDBJ databases">
        <authorList>
            <person name="de Groot N.N."/>
        </authorList>
    </citation>
    <scope>NUCLEOTIDE SEQUENCE [LARGE SCALE GENOMIC DNA]</scope>
    <source>
        <strain evidence="2 3">CGMCC 1.6848</strain>
    </source>
</reference>
<dbReference type="InterPro" id="IPR018707">
    <property type="entry name" value="LpxR"/>
</dbReference>
<accession>A0A1I3B068</accession>
<keyword evidence="1" id="KW-0732">Signal</keyword>
<dbReference type="AlphaFoldDB" id="A0A1I3B068"/>
<evidence type="ECO:0000313" key="2">
    <source>
        <dbReference type="EMBL" id="SFH55727.1"/>
    </source>
</evidence>
<dbReference type="InterPro" id="IPR037107">
    <property type="entry name" value="Put_OMP_sf"/>
</dbReference>
<dbReference type="EMBL" id="FOPY01000005">
    <property type="protein sequence ID" value="SFH55727.1"/>
    <property type="molecule type" value="Genomic_DNA"/>
</dbReference>
<dbReference type="Pfam" id="PF09982">
    <property type="entry name" value="LpxR"/>
    <property type="match status" value="1"/>
</dbReference>
<name>A0A1I3B068_9GAMM</name>
<dbReference type="Gene3D" id="2.40.128.140">
    <property type="entry name" value="Outer membrane protein"/>
    <property type="match status" value="1"/>
</dbReference>
<dbReference type="RefSeq" id="WP_092845475.1">
    <property type="nucleotide sequence ID" value="NZ_FOPY01000005.1"/>
</dbReference>
<organism evidence="2 3">
    <name type="scientific">Modicisalibacter xianhensis</name>
    <dbReference type="NCBI Taxonomy" id="442341"/>
    <lineage>
        <taxon>Bacteria</taxon>
        <taxon>Pseudomonadati</taxon>
        <taxon>Pseudomonadota</taxon>
        <taxon>Gammaproteobacteria</taxon>
        <taxon>Oceanospirillales</taxon>
        <taxon>Halomonadaceae</taxon>
        <taxon>Modicisalibacter</taxon>
    </lineage>
</organism>
<keyword evidence="3" id="KW-1185">Reference proteome</keyword>
<feature type="chain" id="PRO_5011790421" description="Lipid A deacylase LpxR family protein" evidence="1">
    <location>
        <begin position="23"/>
        <end position="326"/>
    </location>
</feature>
<protein>
    <recommendedName>
        <fullName evidence="4">Lipid A deacylase LpxR family protein</fullName>
    </recommendedName>
</protein>